<feature type="transmembrane region" description="Helical" evidence="2">
    <location>
        <begin position="120"/>
        <end position="140"/>
    </location>
</feature>
<feature type="transmembrane region" description="Helical" evidence="2">
    <location>
        <begin position="48"/>
        <end position="66"/>
    </location>
</feature>
<dbReference type="EMBL" id="PVZF01000010">
    <property type="protein sequence ID" value="PRY12478.1"/>
    <property type="molecule type" value="Genomic_DNA"/>
</dbReference>
<evidence type="ECO:0000313" key="4">
    <source>
        <dbReference type="Proteomes" id="UP000238083"/>
    </source>
</evidence>
<evidence type="ECO:0000256" key="2">
    <source>
        <dbReference type="SAM" id="Phobius"/>
    </source>
</evidence>
<gene>
    <name evidence="3" type="ORF">CLV37_11038</name>
</gene>
<evidence type="ECO:0000256" key="1">
    <source>
        <dbReference type="SAM" id="MobiDB-lite"/>
    </source>
</evidence>
<comment type="caution">
    <text evidence="3">The sequence shown here is derived from an EMBL/GenBank/DDBJ whole genome shotgun (WGS) entry which is preliminary data.</text>
</comment>
<accession>A0A2T0R091</accession>
<protein>
    <submittedName>
        <fullName evidence="3">Uncharacterized protein</fullName>
    </submittedName>
</protein>
<dbReference type="AlphaFoldDB" id="A0A2T0R091"/>
<keyword evidence="2" id="KW-0472">Membrane</keyword>
<feature type="transmembrane region" description="Helical" evidence="2">
    <location>
        <begin position="152"/>
        <end position="175"/>
    </location>
</feature>
<keyword evidence="2" id="KW-1133">Transmembrane helix</keyword>
<dbReference type="OrthoDB" id="5190411at2"/>
<proteinExistence type="predicted"/>
<feature type="transmembrane region" description="Helical" evidence="2">
    <location>
        <begin position="72"/>
        <end position="89"/>
    </location>
</feature>
<dbReference type="RefSeq" id="WP_106213229.1">
    <property type="nucleotide sequence ID" value="NZ_PVZF01000010.1"/>
</dbReference>
<feature type="region of interest" description="Disordered" evidence="1">
    <location>
        <begin position="1"/>
        <end position="33"/>
    </location>
</feature>
<sequence>MNPTNTRPPRGSAQRRAQLRAQTEARVQEQRQQPLPPWLATRTARRTLALLPVATFGLGVLAATAGGGTNTALLGAATSVVGSSGIGALRRATRMLDRAPENLLDEREISDRDHAYRRGFHLTLVLLGLVAVLAALNSFLAQEAGLQLFESVGWMVLTFASFLTTTMLPAAALAWNWRAPVDEADDLGE</sequence>
<keyword evidence="2" id="KW-0812">Transmembrane</keyword>
<organism evidence="3 4">
    <name type="scientific">Kineococcus rhizosphaerae</name>
    <dbReference type="NCBI Taxonomy" id="559628"/>
    <lineage>
        <taxon>Bacteria</taxon>
        <taxon>Bacillati</taxon>
        <taxon>Actinomycetota</taxon>
        <taxon>Actinomycetes</taxon>
        <taxon>Kineosporiales</taxon>
        <taxon>Kineosporiaceae</taxon>
        <taxon>Kineococcus</taxon>
    </lineage>
</organism>
<keyword evidence="4" id="KW-1185">Reference proteome</keyword>
<name>A0A2T0R091_9ACTN</name>
<reference evidence="3 4" key="1">
    <citation type="submission" date="2018-03" db="EMBL/GenBank/DDBJ databases">
        <title>Genomic Encyclopedia of Archaeal and Bacterial Type Strains, Phase II (KMG-II): from individual species to whole genera.</title>
        <authorList>
            <person name="Goeker M."/>
        </authorList>
    </citation>
    <scope>NUCLEOTIDE SEQUENCE [LARGE SCALE GENOMIC DNA]</scope>
    <source>
        <strain evidence="3 4">DSM 19711</strain>
    </source>
</reference>
<dbReference type="Proteomes" id="UP000238083">
    <property type="component" value="Unassembled WGS sequence"/>
</dbReference>
<evidence type="ECO:0000313" key="3">
    <source>
        <dbReference type="EMBL" id="PRY12478.1"/>
    </source>
</evidence>